<keyword evidence="4" id="KW-0812">Transmembrane</keyword>
<evidence type="ECO:0000256" key="1">
    <source>
        <dbReference type="ARBA" id="ARBA00022729"/>
    </source>
</evidence>
<dbReference type="OMA" id="LLANCWD"/>
<feature type="transmembrane region" description="Helical" evidence="4">
    <location>
        <begin position="1300"/>
        <end position="1320"/>
    </location>
</feature>
<evidence type="ECO:0000313" key="7">
    <source>
        <dbReference type="Proteomes" id="UP000683925"/>
    </source>
</evidence>
<keyword evidence="4" id="KW-0472">Membrane</keyword>
<sequence length="1393" mass="161271">MLLFRLIILSMSTFSQILYHESFTSNSFTTSEEWVLKGQTNVYSDCGTVRLLGGYDGFGKGASATMFIQLPPHHTIQITLEFWKIDTWDSEIFFIYLDQVSAFQQAYAIGGTQTCGKIQGETIQQISITKPHNFQSLFILMTSDVDETASNESWGIRDFKLYIYPCPTGCQTCISTDSRVNCIIWSIVEESLISLDFNSFRPDGWIIERGYKYTSNCLSIPLLGGYDYTGENSYIYKKINLPAHNQVKIKFRYMFLDSWNAENAYLYVDNVQVWTDTFNYQSREIQDLCGWAYDDIPHNQEITISHSKQSITLTFSSDLDQVPTNESFGIRDIQIYIPCIFGSSFSQACGTFCGNGVRESQEQCDDGNIYAFDGCFNCEYSCVEGCSNCIDGICFECDNGWIFNADFNTCIAIVDDTEFQIWEECDDTLQYEICLNGKFICPSNCKLCQFGICLQCKSNYQLINNKCEPICQNQLILNDIQCTDYNLEPFDKCHQCYYDLPLGCQLQSNGFCIQCLNGWILDKNQNICIPICGDLVILGNEQCDINKYTKSSFGCNQCEFDCQDECINCIFGKCYDCITGWKLKNYYCESDCGNNSIQGQEECDDMNSIRFDGCNNCRNDCQRECSYCQRGICLDCIYGWNLTDHFICESQCGDNLIALISYEECEDSNYDQFDGCYQCQMECCHYCDACVYGYCYDCQYTFTLIDQYCIPVCGDGLISVEYEQCDDMNDIPYDGCYFCNYQCREHCKLCIKGICQDKCDYGYYEVDYECIPICGDGIVVEQEDCDDQNDIQFDGCFKCKFHCPDHCEICQQGKCKLCEQGYELNRILNQCLAFCGNGMVSKEEECDDMNKEDGDGCSQQCKVEVNYVCKNYQYSFTQCTYEKYPSFEATFIKQDYEIQYVSLHFDQQVKIQDDIIFSEYIQLSLKDMDPELYNITLIIVQDAQQYCTYVEYIVEIVVNSTLSTPPILEVVLNEQLFNENDAPLINQDDSVRLNLPKYLDDQKKQSAQVLKKMGTYIMNSMGGAGILVLLLGNSFILRGVIEVLQQQSYLRFINVIFPLNLFIYFESTNIITVQPMLDFFNFNYFSSELVELPFVESYEKLKFYDINADLVNNIQAQIFLSLTLFSVYIGCHFLIEFFRIMEVHHFLQFGESIASLLLKIFKSCTALKRELQKDGLKQFLLANCWDLLFMSFLQIRSSSFKDLRSIFSVILGYSIIYTCALIISSYFLREDLRLPSFSQYWIKKFNLFIIFKKLLFISILVLFQHSQEIQSMLLTLVCQIYLIYIILFRPSQSKSEYFNLVITEMSVFVFCFTVLLYWNQMEPKFDYDNQVILGWFHIATLLSVLIINLGIQLYIVLSKLRGVVMKKLQQSINHHQTQQMDPYPLRNVMEYKL</sequence>
<keyword evidence="1 5" id="KW-0732">Signal</keyword>
<feature type="transmembrane region" description="Helical" evidence="4">
    <location>
        <begin position="1332"/>
        <end position="1357"/>
    </location>
</feature>
<evidence type="ECO:0000256" key="5">
    <source>
        <dbReference type="SAM" id="SignalP"/>
    </source>
</evidence>
<dbReference type="PANTHER" id="PTHR38934">
    <property type="entry name" value="HYPHALLY REGULATED CELL WALL PROTEIN 1"/>
    <property type="match status" value="1"/>
</dbReference>
<comment type="caution">
    <text evidence="6">The sequence shown here is derived from an EMBL/GenBank/DDBJ whole genome shotgun (WGS) entry which is preliminary data.</text>
</comment>
<dbReference type="PANTHER" id="PTHR38934:SF6">
    <property type="entry name" value="CHROMOSOME UNDETERMINED SCAFFOLD_176, WHOLE GENOME SHOTGUN SEQUENCE"/>
    <property type="match status" value="1"/>
</dbReference>
<reference evidence="6" key="1">
    <citation type="submission" date="2021-01" db="EMBL/GenBank/DDBJ databases">
        <authorList>
            <consortium name="Genoscope - CEA"/>
            <person name="William W."/>
        </authorList>
    </citation>
    <scope>NUCLEOTIDE SEQUENCE</scope>
</reference>
<dbReference type="Pfam" id="PF13948">
    <property type="entry name" value="DUF4215"/>
    <property type="match status" value="8"/>
</dbReference>
<keyword evidence="4" id="KW-1133">Transmembrane helix</keyword>
<gene>
    <name evidence="6" type="ORF">POCTA_138.1.T1090123</name>
</gene>
<feature type="transmembrane region" description="Helical" evidence="4">
    <location>
        <begin position="1269"/>
        <end position="1288"/>
    </location>
</feature>
<organism evidence="6 7">
    <name type="scientific">Paramecium octaurelia</name>
    <dbReference type="NCBI Taxonomy" id="43137"/>
    <lineage>
        <taxon>Eukaryota</taxon>
        <taxon>Sar</taxon>
        <taxon>Alveolata</taxon>
        <taxon>Ciliophora</taxon>
        <taxon>Intramacronucleata</taxon>
        <taxon>Oligohymenophorea</taxon>
        <taxon>Peniculida</taxon>
        <taxon>Parameciidae</taxon>
        <taxon>Paramecium</taxon>
    </lineage>
</organism>
<accession>A0A8S1X073</accession>
<dbReference type="Proteomes" id="UP000683925">
    <property type="component" value="Unassembled WGS sequence"/>
</dbReference>
<name>A0A8S1X073_PAROT</name>
<feature type="transmembrane region" description="Helical" evidence="4">
    <location>
        <begin position="1203"/>
        <end position="1224"/>
    </location>
</feature>
<feature type="chain" id="PRO_5035919415" evidence="5">
    <location>
        <begin position="18"/>
        <end position="1393"/>
    </location>
</feature>
<feature type="transmembrane region" description="Helical" evidence="4">
    <location>
        <begin position="1245"/>
        <end position="1263"/>
    </location>
</feature>
<evidence type="ECO:0000256" key="3">
    <source>
        <dbReference type="ARBA" id="ARBA00023157"/>
    </source>
</evidence>
<dbReference type="InterPro" id="IPR006212">
    <property type="entry name" value="Furin_repeat"/>
</dbReference>
<proteinExistence type="predicted"/>
<protein>
    <submittedName>
        <fullName evidence="6">Uncharacterized protein</fullName>
    </submittedName>
</protein>
<dbReference type="OrthoDB" id="293816at2759"/>
<feature type="transmembrane region" description="Helical" evidence="4">
    <location>
        <begin position="1016"/>
        <end position="1037"/>
    </location>
</feature>
<keyword evidence="2" id="KW-0677">Repeat</keyword>
<evidence type="ECO:0000256" key="4">
    <source>
        <dbReference type="SAM" id="Phobius"/>
    </source>
</evidence>
<dbReference type="SMART" id="SM00261">
    <property type="entry name" value="FU"/>
    <property type="match status" value="4"/>
</dbReference>
<keyword evidence="3" id="KW-1015">Disulfide bond</keyword>
<feature type="transmembrane region" description="Helical" evidence="4">
    <location>
        <begin position="1049"/>
        <end position="1065"/>
    </location>
</feature>
<evidence type="ECO:0000256" key="2">
    <source>
        <dbReference type="ARBA" id="ARBA00022737"/>
    </source>
</evidence>
<dbReference type="EMBL" id="CAJJDP010000109">
    <property type="protein sequence ID" value="CAD8195554.1"/>
    <property type="molecule type" value="Genomic_DNA"/>
</dbReference>
<feature type="signal peptide" evidence="5">
    <location>
        <begin position="1"/>
        <end position="17"/>
    </location>
</feature>
<keyword evidence="7" id="KW-1185">Reference proteome</keyword>
<evidence type="ECO:0000313" key="6">
    <source>
        <dbReference type="EMBL" id="CAD8195554.1"/>
    </source>
</evidence>
<feature type="transmembrane region" description="Helical" evidence="4">
    <location>
        <begin position="1114"/>
        <end position="1135"/>
    </location>
</feature>
<dbReference type="NCBIfam" id="TIGR02232">
    <property type="entry name" value="myxo_disulf_rpt"/>
    <property type="match status" value="5"/>
</dbReference>
<dbReference type="InterPro" id="IPR011936">
    <property type="entry name" value="Myxo_disulph_rpt"/>
</dbReference>
<feature type="transmembrane region" description="Helical" evidence="4">
    <location>
        <begin position="1179"/>
        <end position="1197"/>
    </location>
</feature>